<dbReference type="Proteomes" id="UP000187455">
    <property type="component" value="Unassembled WGS sequence"/>
</dbReference>
<dbReference type="AlphaFoldDB" id="A0A1R0H5M8"/>
<sequence>MKGLVNFFKKNNLSISPPIEDPKIDSQTVSILKSTEETKKNGVIVDFPPFDSSEGSFADCYHSLRRSYSSENCSTPRPRLGHIPNNSISILPASDASSLDPLVSRRKSNSSIKFFKNMFKKSCDSIDSESSDSIKKSTSADSLSSCVSSKIDEIGGIVSENNFADIDESTALNTLYNLFNDLVDLNQLNRKKAENLVVRFNFLQESFRELEEKLDSGRPIYAYSKSRDKSDENTLKENTDGLSLMFFDEKMNDLASSINDIKLACDPPLGIFDLEPRFKNSSHSLSPNNTELPKFSNIVEPSIKSSVSLPSNTVSNIPSTFRESDDHYGSCSSRDSYSYLNDKHNENLPKKSNFSISNPLPAPANAPLLPATLPKYILLNKNKSFPSDKLDDASSLASIKNDPNSYVYELVQNNSYPLVSSSNVVSTSPILE</sequence>
<dbReference type="OrthoDB" id="5578990at2759"/>
<reference evidence="1 2" key="1">
    <citation type="journal article" date="2016" name="Mol. Biol. Evol.">
        <title>Genome-Wide Survey of Gut Fungi (Harpellales) Reveals the First Horizontally Transferred Ubiquitin Gene from a Mosquito Host.</title>
        <authorList>
            <person name="Wang Y."/>
            <person name="White M.M."/>
            <person name="Kvist S."/>
            <person name="Moncalvo J.M."/>
        </authorList>
    </citation>
    <scope>NUCLEOTIDE SEQUENCE [LARGE SCALE GENOMIC DNA]</scope>
    <source>
        <strain evidence="1 2">ALG-7-W6</strain>
    </source>
</reference>
<proteinExistence type="predicted"/>
<dbReference type="STRING" id="133383.A0A1R0H5M8"/>
<protein>
    <submittedName>
        <fullName evidence="1">Uncharacterized protein</fullName>
    </submittedName>
</protein>
<gene>
    <name evidence="1" type="ORF">AYI68_g1452</name>
</gene>
<organism evidence="1 2">
    <name type="scientific">Smittium mucronatum</name>
    <dbReference type="NCBI Taxonomy" id="133383"/>
    <lineage>
        <taxon>Eukaryota</taxon>
        <taxon>Fungi</taxon>
        <taxon>Fungi incertae sedis</taxon>
        <taxon>Zoopagomycota</taxon>
        <taxon>Kickxellomycotina</taxon>
        <taxon>Harpellomycetes</taxon>
        <taxon>Harpellales</taxon>
        <taxon>Legeriomycetaceae</taxon>
        <taxon>Smittium</taxon>
    </lineage>
</organism>
<comment type="caution">
    <text evidence="1">The sequence shown here is derived from an EMBL/GenBank/DDBJ whole genome shotgun (WGS) entry which is preliminary data.</text>
</comment>
<keyword evidence="2" id="KW-1185">Reference proteome</keyword>
<evidence type="ECO:0000313" key="2">
    <source>
        <dbReference type="Proteomes" id="UP000187455"/>
    </source>
</evidence>
<evidence type="ECO:0000313" key="1">
    <source>
        <dbReference type="EMBL" id="OLY84384.1"/>
    </source>
</evidence>
<name>A0A1R0H5M8_9FUNG</name>
<accession>A0A1R0H5M8</accession>
<dbReference type="EMBL" id="LSSL01000517">
    <property type="protein sequence ID" value="OLY84384.1"/>
    <property type="molecule type" value="Genomic_DNA"/>
</dbReference>